<dbReference type="AlphaFoldDB" id="A6GDE7"/>
<evidence type="ECO:0008006" key="4">
    <source>
        <dbReference type="Google" id="ProtNLM"/>
    </source>
</evidence>
<accession>A6GDE7</accession>
<keyword evidence="1" id="KW-0732">Signal</keyword>
<name>A6GDE7_9BACT</name>
<dbReference type="PROSITE" id="PS51257">
    <property type="entry name" value="PROKAR_LIPOPROTEIN"/>
    <property type="match status" value="1"/>
</dbReference>
<dbReference type="EMBL" id="ABCS01000072">
    <property type="protein sequence ID" value="EDM76138.1"/>
    <property type="molecule type" value="Genomic_DNA"/>
</dbReference>
<dbReference type="Proteomes" id="UP000005801">
    <property type="component" value="Unassembled WGS sequence"/>
</dbReference>
<evidence type="ECO:0000256" key="1">
    <source>
        <dbReference type="SAM" id="SignalP"/>
    </source>
</evidence>
<keyword evidence="3" id="KW-1185">Reference proteome</keyword>
<gene>
    <name evidence="2" type="ORF">PPSIR1_31423</name>
</gene>
<organism evidence="2 3">
    <name type="scientific">Plesiocystis pacifica SIR-1</name>
    <dbReference type="NCBI Taxonomy" id="391625"/>
    <lineage>
        <taxon>Bacteria</taxon>
        <taxon>Pseudomonadati</taxon>
        <taxon>Myxococcota</taxon>
        <taxon>Polyangia</taxon>
        <taxon>Nannocystales</taxon>
        <taxon>Nannocystaceae</taxon>
        <taxon>Plesiocystis</taxon>
    </lineage>
</organism>
<evidence type="ECO:0000313" key="3">
    <source>
        <dbReference type="Proteomes" id="UP000005801"/>
    </source>
</evidence>
<protein>
    <recommendedName>
        <fullName evidence="4">DUF4232 domain-containing protein</fullName>
    </recommendedName>
</protein>
<reference evidence="2 3" key="1">
    <citation type="submission" date="2007-06" db="EMBL/GenBank/DDBJ databases">
        <authorList>
            <person name="Shimkets L."/>
            <person name="Ferriera S."/>
            <person name="Johnson J."/>
            <person name="Kravitz S."/>
            <person name="Beeson K."/>
            <person name="Sutton G."/>
            <person name="Rogers Y.-H."/>
            <person name="Friedman R."/>
            <person name="Frazier M."/>
            <person name="Venter J.C."/>
        </authorList>
    </citation>
    <scope>NUCLEOTIDE SEQUENCE [LARGE SCALE GENOMIC DNA]</scope>
    <source>
        <strain evidence="2 3">SIR-1</strain>
    </source>
</reference>
<comment type="caution">
    <text evidence="2">The sequence shown here is derived from an EMBL/GenBank/DDBJ whole genome shotgun (WGS) entry which is preliminary data.</text>
</comment>
<feature type="chain" id="PRO_5002697779" description="DUF4232 domain-containing protein" evidence="1">
    <location>
        <begin position="21"/>
        <end position="205"/>
    </location>
</feature>
<proteinExistence type="predicted"/>
<sequence>MFEGRRALMLRRSPHPFALAASALLSLACDAPGHGDDEAACVAGAGDGSAELDLPLAFAEGWRPTPAHTDPLVTHRPETVVCNLDAWGEEYGLFEVRTAGCNYLSVDQALAESVSAGDTLAVELWWQALIAHEPATAHLAVLIDGALAWELEVAVPGPSDARRLEFVSPIDAEAGATVTFHLHNHGQNSWTLASLELVERAASCP</sequence>
<dbReference type="eggNOG" id="ENOG50328SI">
    <property type="taxonomic scope" value="Bacteria"/>
</dbReference>
<evidence type="ECO:0000313" key="2">
    <source>
        <dbReference type="EMBL" id="EDM76138.1"/>
    </source>
</evidence>
<dbReference type="STRING" id="391625.PPSIR1_31423"/>
<feature type="signal peptide" evidence="1">
    <location>
        <begin position="1"/>
        <end position="20"/>
    </location>
</feature>